<dbReference type="InterPro" id="IPR024983">
    <property type="entry name" value="CHAT_dom"/>
</dbReference>
<organism evidence="4 5">
    <name type="scientific">Candidatus Dechloromonas phosphorivorans</name>
    <dbReference type="NCBI Taxonomy" id="2899244"/>
    <lineage>
        <taxon>Bacteria</taxon>
        <taxon>Pseudomonadati</taxon>
        <taxon>Pseudomonadota</taxon>
        <taxon>Betaproteobacteria</taxon>
        <taxon>Rhodocyclales</taxon>
        <taxon>Azonexaceae</taxon>
        <taxon>Dechloromonas</taxon>
    </lineage>
</organism>
<keyword evidence="1" id="KW-0175">Coiled coil</keyword>
<dbReference type="EMBL" id="JADJMS010000015">
    <property type="protein sequence ID" value="MBK7415039.1"/>
    <property type="molecule type" value="Genomic_DNA"/>
</dbReference>
<accession>A0A935MSX3</accession>
<dbReference type="Gene3D" id="1.25.40.10">
    <property type="entry name" value="Tetratricopeptide repeat domain"/>
    <property type="match status" value="1"/>
</dbReference>
<proteinExistence type="predicted"/>
<gene>
    <name evidence="4" type="ORF">IPJ38_07875</name>
</gene>
<dbReference type="Pfam" id="PF13374">
    <property type="entry name" value="TPR_10"/>
    <property type="match status" value="1"/>
</dbReference>
<feature type="coiled-coil region" evidence="1">
    <location>
        <begin position="559"/>
        <end position="586"/>
    </location>
</feature>
<dbReference type="Pfam" id="PF12770">
    <property type="entry name" value="CHAT"/>
    <property type="match status" value="1"/>
</dbReference>
<reference evidence="4 5" key="1">
    <citation type="submission" date="2020-10" db="EMBL/GenBank/DDBJ databases">
        <title>Connecting structure to function with the recovery of over 1000 high-quality activated sludge metagenome-assembled genomes encoding full-length rRNA genes using long-read sequencing.</title>
        <authorList>
            <person name="Singleton C.M."/>
            <person name="Petriglieri F."/>
            <person name="Kristensen J.M."/>
            <person name="Kirkegaard R.H."/>
            <person name="Michaelsen T.Y."/>
            <person name="Andersen M.H."/>
            <person name="Karst S.M."/>
            <person name="Dueholm M.S."/>
            <person name="Nielsen P.H."/>
            <person name="Albertsen M."/>
        </authorList>
    </citation>
    <scope>NUCLEOTIDE SEQUENCE [LARGE SCALE GENOMIC DNA]</scope>
    <source>
        <strain evidence="4">EsbW_18-Q3-R4-48_BATAC.463</strain>
    </source>
</reference>
<name>A0A935MSX3_9RHOO</name>
<evidence type="ECO:0000259" key="3">
    <source>
        <dbReference type="Pfam" id="PF12770"/>
    </source>
</evidence>
<evidence type="ECO:0000256" key="1">
    <source>
        <dbReference type="SAM" id="Coils"/>
    </source>
</evidence>
<dbReference type="Proteomes" id="UP000739411">
    <property type="component" value="Unassembled WGS sequence"/>
</dbReference>
<feature type="chain" id="PRO_5038080352" evidence="2">
    <location>
        <begin position="22"/>
        <end position="975"/>
    </location>
</feature>
<comment type="caution">
    <text evidence="4">The sequence shown here is derived from an EMBL/GenBank/DDBJ whole genome shotgun (WGS) entry which is preliminary data.</text>
</comment>
<dbReference type="InterPro" id="IPR011990">
    <property type="entry name" value="TPR-like_helical_dom_sf"/>
</dbReference>
<dbReference type="SUPFAM" id="SSF48452">
    <property type="entry name" value="TPR-like"/>
    <property type="match status" value="1"/>
</dbReference>
<keyword evidence="2" id="KW-0732">Signal</keyword>
<evidence type="ECO:0000313" key="4">
    <source>
        <dbReference type="EMBL" id="MBK7415039.1"/>
    </source>
</evidence>
<protein>
    <submittedName>
        <fullName evidence="4">CHAT domain-containing protein</fullName>
    </submittedName>
</protein>
<feature type="signal peptide" evidence="2">
    <location>
        <begin position="1"/>
        <end position="21"/>
    </location>
</feature>
<feature type="domain" description="CHAT" evidence="3">
    <location>
        <begin position="677"/>
        <end position="973"/>
    </location>
</feature>
<dbReference type="AlphaFoldDB" id="A0A935MSX3"/>
<sequence>MRRLAPIAIALQLVVAQLAHAQPKLPPRSSADLVALIKSVASDTRQTAEARNLLDTPIPEGLSNDQRAKLLTERARAASLLGLNDRYLTEIRAAWEAAGKSFDPKYVQTRIEFLAAEIHSGNLVSAIEMAEAHTKVATSAGSRLATHAFLVENFSRHGDIAAAEKHLKLAEIDFNLVNTNPRGSWGLWGDSWQANIERARAGFALGRSKYDEAERHFRNNAEFRAKDLEANLRRLAQGVDTVSQPIAIGQHLIAKRGQADMLIQQGRLIEAEMLYREIIERTVKEFGPGHPFVHIYIEGMVNVLIQQGRLNDARNLAEASLQLQLQQGIAPESRIVTSTRSRLASTHVALRDWEAAHIQYQAINSALERDSNLKARLGRGDKDWALTLLRVGQPVAAEQIMLNLLADDSRRFGEDGNELAETRGMYAMMLAANGKTGEALAEFRKALPVLLQAQKDAGEEELAATTRRLVVILEAYIDLLYSLHSRGQQVTGLDIPAEAFQVADVARGSSVQKALLASAARSASHDPKLAQLAREEQDLSHYINTLNDTLSRLHSAPPAQRLDKIIADIRRDLPELKARRIKLREQINHEFPEYANLINPKPLRPGDVQRLLQPGEALLATYVGEQRSYAGRSTQQATQFATSALGSKAVATRVADIRRSLDLGNSTLLDSELDLDSAHALYAQFVHPVSAGLGHAEHLLVVPHGALGQIPFALFPTKPSKLGRSTLPFAAYAEIPWLIRERAITQLPSVSTLYALRHFAPQRRGERSAFIGFGDPLFNEKQATEASREAVPVKLAGRNFGLRFSPGTRSASSATIADLARLPDTATELFEIANTLKTDATQTVRIGKSATESSVKESRLDDYRIVVFATHGLIPGDLNGLTQPALALTNPAVTGEKGADGLLTMEEILALKMNADWVVLSACNTASSDGLSAEAVSGLGRAFFYAGTRALLVTNWPVETVSARLLTTEVFRRQA</sequence>
<evidence type="ECO:0000313" key="5">
    <source>
        <dbReference type="Proteomes" id="UP000739411"/>
    </source>
</evidence>
<evidence type="ECO:0000256" key="2">
    <source>
        <dbReference type="SAM" id="SignalP"/>
    </source>
</evidence>